<evidence type="ECO:0000313" key="2">
    <source>
        <dbReference type="Proteomes" id="UP000653454"/>
    </source>
</evidence>
<reference evidence="1" key="1">
    <citation type="submission" date="2020-11" db="EMBL/GenBank/DDBJ databases">
        <authorList>
            <person name="Whiteford S."/>
        </authorList>
    </citation>
    <scope>NUCLEOTIDE SEQUENCE</scope>
</reference>
<comment type="caution">
    <text evidence="1">The sequence shown here is derived from an EMBL/GenBank/DDBJ whole genome shotgun (WGS) entry which is preliminary data.</text>
</comment>
<name>A0A8S4G1Q4_PLUXY</name>
<dbReference type="EMBL" id="CAJHNJ030000076">
    <property type="protein sequence ID" value="CAG9134346.1"/>
    <property type="molecule type" value="Genomic_DNA"/>
</dbReference>
<evidence type="ECO:0000313" key="1">
    <source>
        <dbReference type="EMBL" id="CAG9134346.1"/>
    </source>
</evidence>
<proteinExistence type="predicted"/>
<organism evidence="1 2">
    <name type="scientific">Plutella xylostella</name>
    <name type="common">Diamondback moth</name>
    <name type="synonym">Plutella maculipennis</name>
    <dbReference type="NCBI Taxonomy" id="51655"/>
    <lineage>
        <taxon>Eukaryota</taxon>
        <taxon>Metazoa</taxon>
        <taxon>Ecdysozoa</taxon>
        <taxon>Arthropoda</taxon>
        <taxon>Hexapoda</taxon>
        <taxon>Insecta</taxon>
        <taxon>Pterygota</taxon>
        <taxon>Neoptera</taxon>
        <taxon>Endopterygota</taxon>
        <taxon>Lepidoptera</taxon>
        <taxon>Glossata</taxon>
        <taxon>Ditrysia</taxon>
        <taxon>Yponomeutoidea</taxon>
        <taxon>Plutellidae</taxon>
        <taxon>Plutella</taxon>
    </lineage>
</organism>
<dbReference type="AlphaFoldDB" id="A0A8S4G1Q4"/>
<keyword evidence="2" id="KW-1185">Reference proteome</keyword>
<gene>
    <name evidence="1" type="ORF">PLXY2_LOCUS12600</name>
</gene>
<sequence>MKLFTLSRVRHFCRARHFYRTFCHYGSVPTTPDRQICRKPDTGQSVHITSDPGRNSDSLQLNLDLRAGARGARAGRAGDRYRHKLVHITPGPV</sequence>
<protein>
    <submittedName>
        <fullName evidence="1">(diamondback moth) hypothetical protein</fullName>
    </submittedName>
</protein>
<dbReference type="Proteomes" id="UP000653454">
    <property type="component" value="Unassembled WGS sequence"/>
</dbReference>
<accession>A0A8S4G1Q4</accession>